<dbReference type="SMART" id="SM00530">
    <property type="entry name" value="HTH_XRE"/>
    <property type="match status" value="1"/>
</dbReference>
<keyword evidence="4" id="KW-1185">Reference proteome</keyword>
<evidence type="ECO:0000313" key="3">
    <source>
        <dbReference type="EMBL" id="QDY78148.1"/>
    </source>
</evidence>
<dbReference type="OrthoDB" id="4285266at2"/>
<dbReference type="KEGG" id="sqz:FQU76_18490"/>
<dbReference type="InterPro" id="IPR001387">
    <property type="entry name" value="Cro/C1-type_HTH"/>
</dbReference>
<organism evidence="3 4">
    <name type="scientific">Streptomyces qinzhouensis</name>
    <dbReference type="NCBI Taxonomy" id="2599401"/>
    <lineage>
        <taxon>Bacteria</taxon>
        <taxon>Bacillati</taxon>
        <taxon>Actinomycetota</taxon>
        <taxon>Actinomycetes</taxon>
        <taxon>Kitasatosporales</taxon>
        <taxon>Streptomycetaceae</taxon>
        <taxon>Streptomyces</taxon>
    </lineage>
</organism>
<dbReference type="SUPFAM" id="SSF47413">
    <property type="entry name" value="lambda repressor-like DNA-binding domains"/>
    <property type="match status" value="1"/>
</dbReference>
<dbReference type="InterPro" id="IPR043917">
    <property type="entry name" value="DUF5753"/>
</dbReference>
<feature type="domain" description="HTH cro/C1-type" evidence="2">
    <location>
        <begin position="32"/>
        <end position="86"/>
    </location>
</feature>
<name>A0A5B8IHM1_9ACTN</name>
<proteinExistence type="predicted"/>
<sequence>MVMTNPPKETSHGRSGEANEPTARRRQLGLRLLALREQRGMTAERAGELAGLSKATVSRYERAKGSVRWNHVEMLARAYDAPAEEREALVDLAKNSKVKEGWWVPYATKLAEPMRLLIAVEDEATRISQHTVGVVPGLLQTMEYARAIKATPGNELTDEALDGYLFMRRRRQQILDRSSPPRYHVVLDEAVIRRSVGGPDVMSAQLDYLLERGSEPNVAIQVLPFSAGVCTAGVNSFIVYGGSEPSLDITFVENQLGALILEEDKAREEFASAMAFLRQEALDPTSSAEMIAEASKSHLRNRN</sequence>
<dbReference type="GO" id="GO:0003677">
    <property type="term" value="F:DNA binding"/>
    <property type="evidence" value="ECO:0007669"/>
    <property type="project" value="InterPro"/>
</dbReference>
<gene>
    <name evidence="3" type="ORF">FQU76_18490</name>
</gene>
<evidence type="ECO:0000259" key="2">
    <source>
        <dbReference type="PROSITE" id="PS50943"/>
    </source>
</evidence>
<dbReference type="InterPro" id="IPR010982">
    <property type="entry name" value="Lambda_DNA-bd_dom_sf"/>
</dbReference>
<protein>
    <submittedName>
        <fullName evidence="3">Helix-turn-helix domain-containing protein</fullName>
    </submittedName>
</protein>
<dbReference type="PROSITE" id="PS50943">
    <property type="entry name" value="HTH_CROC1"/>
    <property type="match status" value="1"/>
</dbReference>
<dbReference type="Pfam" id="PF13560">
    <property type="entry name" value="HTH_31"/>
    <property type="match status" value="1"/>
</dbReference>
<reference evidence="3 4" key="1">
    <citation type="submission" date="2019-07" db="EMBL/GenBank/DDBJ databases">
        <authorList>
            <person name="Zhu P."/>
        </authorList>
    </citation>
    <scope>NUCLEOTIDE SEQUENCE [LARGE SCALE GENOMIC DNA]</scope>
    <source>
        <strain evidence="3 4">SSL-25</strain>
    </source>
</reference>
<dbReference type="Pfam" id="PF19054">
    <property type="entry name" value="DUF5753"/>
    <property type="match status" value="1"/>
</dbReference>
<evidence type="ECO:0000256" key="1">
    <source>
        <dbReference type="SAM" id="MobiDB-lite"/>
    </source>
</evidence>
<dbReference type="AlphaFoldDB" id="A0A5B8IHM1"/>
<evidence type="ECO:0000313" key="4">
    <source>
        <dbReference type="Proteomes" id="UP000320580"/>
    </source>
</evidence>
<dbReference type="Gene3D" id="1.10.260.40">
    <property type="entry name" value="lambda repressor-like DNA-binding domains"/>
    <property type="match status" value="1"/>
</dbReference>
<accession>A0A5B8IHM1</accession>
<dbReference type="CDD" id="cd00093">
    <property type="entry name" value="HTH_XRE"/>
    <property type="match status" value="1"/>
</dbReference>
<feature type="region of interest" description="Disordered" evidence="1">
    <location>
        <begin position="1"/>
        <end position="23"/>
    </location>
</feature>
<dbReference type="Proteomes" id="UP000320580">
    <property type="component" value="Chromosome"/>
</dbReference>
<dbReference type="EMBL" id="CP042266">
    <property type="protein sequence ID" value="QDY78148.1"/>
    <property type="molecule type" value="Genomic_DNA"/>
</dbReference>